<sequence>MAQISIEELYRGEGGGEKYGAGGIMGAVIQDLFSNGIPDGYDGVLWIELLTVTHTLTAAEQIKQEGDFVPGMTDAEPFSLREEKISDDNA</sequence>
<reference evidence="2" key="1">
    <citation type="submission" date="2020-08" db="EMBL/GenBank/DDBJ databases">
        <authorList>
            <person name="Cejkova D."/>
            <person name="Kubasova T."/>
            <person name="Jahodarova E."/>
            <person name="Rychlik I."/>
        </authorList>
    </citation>
    <scope>NUCLEOTIDE SEQUENCE</scope>
    <source>
        <strain evidence="2">An559</strain>
    </source>
</reference>
<feature type="compositionally biased region" description="Basic and acidic residues" evidence="1">
    <location>
        <begin position="79"/>
        <end position="90"/>
    </location>
</feature>
<proteinExistence type="predicted"/>
<evidence type="ECO:0000256" key="1">
    <source>
        <dbReference type="SAM" id="MobiDB-lite"/>
    </source>
</evidence>
<dbReference type="Proteomes" id="UP000774750">
    <property type="component" value="Unassembled WGS sequence"/>
</dbReference>
<dbReference type="EMBL" id="JACJKY010000004">
    <property type="protein sequence ID" value="MBM6920267.1"/>
    <property type="molecule type" value="Genomic_DNA"/>
</dbReference>
<dbReference type="RefSeq" id="WP_204444893.1">
    <property type="nucleotide sequence ID" value="NZ_JACJKY010000004.1"/>
</dbReference>
<gene>
    <name evidence="2" type="ORF">H6A12_03720</name>
</gene>
<accession>A0A938X3R2</accession>
<feature type="region of interest" description="Disordered" evidence="1">
    <location>
        <begin position="67"/>
        <end position="90"/>
    </location>
</feature>
<dbReference type="AlphaFoldDB" id="A0A938X3R2"/>
<evidence type="ECO:0000313" key="3">
    <source>
        <dbReference type="Proteomes" id="UP000774750"/>
    </source>
</evidence>
<comment type="caution">
    <text evidence="2">The sequence shown here is derived from an EMBL/GenBank/DDBJ whole genome shotgun (WGS) entry which is preliminary data.</text>
</comment>
<name>A0A938X3R2_9FIRM</name>
<organism evidence="2 3">
    <name type="scientific">Merdimmobilis hominis</name>
    <dbReference type="NCBI Taxonomy" id="2897707"/>
    <lineage>
        <taxon>Bacteria</taxon>
        <taxon>Bacillati</taxon>
        <taxon>Bacillota</taxon>
        <taxon>Clostridia</taxon>
        <taxon>Eubacteriales</taxon>
        <taxon>Oscillospiraceae</taxon>
        <taxon>Merdimmobilis</taxon>
    </lineage>
</organism>
<evidence type="ECO:0000313" key="2">
    <source>
        <dbReference type="EMBL" id="MBM6920267.1"/>
    </source>
</evidence>
<keyword evidence="3" id="KW-1185">Reference proteome</keyword>
<reference evidence="2" key="2">
    <citation type="journal article" date="2021" name="Sci. Rep.">
        <title>The distribution of antibiotic resistance genes in chicken gut microbiota commensals.</title>
        <authorList>
            <person name="Juricova H."/>
            <person name="Matiasovicova J."/>
            <person name="Kubasova T."/>
            <person name="Cejkova D."/>
            <person name="Rychlik I."/>
        </authorList>
    </citation>
    <scope>NUCLEOTIDE SEQUENCE</scope>
    <source>
        <strain evidence="2">An559</strain>
    </source>
</reference>
<protein>
    <submittedName>
        <fullName evidence="2">Uncharacterized protein</fullName>
    </submittedName>
</protein>